<protein>
    <submittedName>
        <fullName evidence="3">MBL fold metallo-hydrolase</fullName>
    </submittedName>
</protein>
<dbReference type="PANTHER" id="PTHR46018">
    <property type="entry name" value="ZINC PHOSPHODIESTERASE ELAC PROTEIN 1"/>
    <property type="match status" value="1"/>
</dbReference>
<dbReference type="InterPro" id="IPR001279">
    <property type="entry name" value="Metallo-B-lactamas"/>
</dbReference>
<organism evidence="3 4">
    <name type="scientific">Phenylobacterium glaciei</name>
    <dbReference type="NCBI Taxonomy" id="2803784"/>
    <lineage>
        <taxon>Bacteria</taxon>
        <taxon>Pseudomonadati</taxon>
        <taxon>Pseudomonadota</taxon>
        <taxon>Alphaproteobacteria</taxon>
        <taxon>Caulobacterales</taxon>
        <taxon>Caulobacteraceae</taxon>
        <taxon>Phenylobacterium</taxon>
    </lineage>
</organism>
<dbReference type="AlphaFoldDB" id="A0A941HUW3"/>
<gene>
    <name evidence="3" type="ORF">JKL49_03840</name>
</gene>
<evidence type="ECO:0000313" key="3">
    <source>
        <dbReference type="EMBL" id="MBR7618511.1"/>
    </source>
</evidence>
<name>A0A941HUW3_9CAUL</name>
<keyword evidence="4" id="KW-1185">Reference proteome</keyword>
<dbReference type="SMART" id="SM00849">
    <property type="entry name" value="Lactamase_B"/>
    <property type="match status" value="1"/>
</dbReference>
<dbReference type="InterPro" id="IPR044094">
    <property type="entry name" value="AtsA-like_MBL-fold"/>
</dbReference>
<dbReference type="CDD" id="cd07719">
    <property type="entry name" value="arylsulfatase_AtsA-like_MBL-fold"/>
    <property type="match status" value="1"/>
</dbReference>
<dbReference type="SUPFAM" id="SSF56281">
    <property type="entry name" value="Metallo-hydrolase/oxidoreductase"/>
    <property type="match status" value="1"/>
</dbReference>
<comment type="caution">
    <text evidence="3">The sequence shown here is derived from an EMBL/GenBank/DDBJ whole genome shotgun (WGS) entry which is preliminary data.</text>
</comment>
<feature type="domain" description="Metallo-beta-lactamase" evidence="2">
    <location>
        <begin position="71"/>
        <end position="282"/>
    </location>
</feature>
<dbReference type="RefSeq" id="WP_215338389.1">
    <property type="nucleotide sequence ID" value="NZ_JAGSGD010000001.1"/>
</dbReference>
<dbReference type="InterPro" id="IPR036866">
    <property type="entry name" value="RibonucZ/Hydroxyglut_hydro"/>
</dbReference>
<sequence length="364" mass="38608">MSKRRTAALVLVGVVALVLAGAWLMRGKLATAAMEKVYLRAMASDPYAGLPDGLYVGLCGSGSPMPDPTRAGPCTVVLAGKKLFVVDSGAGSTKNLSLMNLPPARVNAVFLTHFHSDHIDGLGELMLQRWASGPNTSPLPVYGPTGVDQVVAGFQSAYVLDSGYREAHHGPVVVPPSGFGGAAHPFEARPDLPNVTVIDEPDLKVIAFPVHHNPVDPAVGYLFIYKGRRVVISGDTTASPRLEAAAKGADLLVHEGLAPNLVALQRKAALADRRANLAAIFHDILSYHTTPEQAAGIAQRAGVKYLLFTHIIPPLPVRALEGPFLGKSREIYSGPIRVGHDGDLMSLPAGSTEITYSNRLKTFR</sequence>
<evidence type="ECO:0000313" key="4">
    <source>
        <dbReference type="Proteomes" id="UP000622580"/>
    </source>
</evidence>
<evidence type="ECO:0000256" key="1">
    <source>
        <dbReference type="ARBA" id="ARBA00022801"/>
    </source>
</evidence>
<dbReference type="EMBL" id="JAGSGD010000001">
    <property type="protein sequence ID" value="MBR7618511.1"/>
    <property type="molecule type" value="Genomic_DNA"/>
</dbReference>
<proteinExistence type="predicted"/>
<dbReference type="Pfam" id="PF00753">
    <property type="entry name" value="Lactamase_B"/>
    <property type="match status" value="1"/>
</dbReference>
<accession>A0A941HUW3</accession>
<reference evidence="3" key="1">
    <citation type="submission" date="2021-04" db="EMBL/GenBank/DDBJ databases">
        <title>Draft genome assembly of strain Phenylobacterium sp. 20VBR1 using MiniION and Illumina platforms.</title>
        <authorList>
            <person name="Thomas F.A."/>
            <person name="Krishnan K.P."/>
            <person name="Sinha R.K."/>
        </authorList>
    </citation>
    <scope>NUCLEOTIDE SEQUENCE</scope>
    <source>
        <strain evidence="3">20VBR1</strain>
    </source>
</reference>
<dbReference type="Proteomes" id="UP000622580">
    <property type="component" value="Unassembled WGS sequence"/>
</dbReference>
<keyword evidence="1" id="KW-0378">Hydrolase</keyword>
<evidence type="ECO:0000259" key="2">
    <source>
        <dbReference type="SMART" id="SM00849"/>
    </source>
</evidence>
<dbReference type="PANTHER" id="PTHR46018:SF2">
    <property type="entry name" value="ZINC PHOSPHODIESTERASE ELAC PROTEIN 1"/>
    <property type="match status" value="1"/>
</dbReference>
<dbReference type="Gene3D" id="3.60.15.10">
    <property type="entry name" value="Ribonuclease Z/Hydroxyacylglutathione hydrolase-like"/>
    <property type="match status" value="1"/>
</dbReference>
<dbReference type="GO" id="GO:0042781">
    <property type="term" value="F:3'-tRNA processing endoribonuclease activity"/>
    <property type="evidence" value="ECO:0007669"/>
    <property type="project" value="TreeGrafter"/>
</dbReference>